<feature type="transmembrane region" description="Helical" evidence="7">
    <location>
        <begin position="20"/>
        <end position="41"/>
    </location>
</feature>
<dbReference type="SUPFAM" id="SSF52540">
    <property type="entry name" value="P-loop containing nucleoside triphosphate hydrolases"/>
    <property type="match status" value="1"/>
</dbReference>
<dbReference type="GO" id="GO:0140359">
    <property type="term" value="F:ABC-type transporter activity"/>
    <property type="evidence" value="ECO:0007669"/>
    <property type="project" value="InterPro"/>
</dbReference>
<dbReference type="InterPro" id="IPR003439">
    <property type="entry name" value="ABC_transporter-like_ATP-bd"/>
</dbReference>
<dbReference type="InterPro" id="IPR003593">
    <property type="entry name" value="AAA+_ATPase"/>
</dbReference>
<dbReference type="CDD" id="cd03228">
    <property type="entry name" value="ABCC_MRP_Like"/>
    <property type="match status" value="1"/>
</dbReference>
<dbReference type="PROSITE" id="PS50893">
    <property type="entry name" value="ABC_TRANSPORTER_2"/>
    <property type="match status" value="1"/>
</dbReference>
<accession>A0A109DE37</accession>
<dbReference type="GO" id="GO:0016887">
    <property type="term" value="F:ATP hydrolysis activity"/>
    <property type="evidence" value="ECO:0007669"/>
    <property type="project" value="InterPro"/>
</dbReference>
<dbReference type="PATRIC" id="fig|47770.28.peg.587"/>
<dbReference type="InterPro" id="IPR036640">
    <property type="entry name" value="ABC1_TM_sf"/>
</dbReference>
<evidence type="ECO:0000313" key="10">
    <source>
        <dbReference type="EMBL" id="KWU03767.1"/>
    </source>
</evidence>
<comment type="caution">
    <text evidence="10">The sequence shown here is derived from an EMBL/GenBank/DDBJ whole genome shotgun (WGS) entry which is preliminary data.</text>
</comment>
<dbReference type="PROSITE" id="PS00211">
    <property type="entry name" value="ABC_TRANSPORTER_1"/>
    <property type="match status" value="1"/>
</dbReference>
<dbReference type="PANTHER" id="PTHR24221:SF632">
    <property type="entry name" value="ATP-DEPENDENT LIPID A-CORE FLIPPASE"/>
    <property type="match status" value="1"/>
</dbReference>
<feature type="domain" description="ABC transporter" evidence="8">
    <location>
        <begin position="323"/>
        <end position="534"/>
    </location>
</feature>
<evidence type="ECO:0000256" key="6">
    <source>
        <dbReference type="ARBA" id="ARBA00023136"/>
    </source>
</evidence>
<dbReference type="InterPro" id="IPR027417">
    <property type="entry name" value="P-loop_NTPase"/>
</dbReference>
<keyword evidence="2 7" id="KW-0812">Transmembrane</keyword>
<dbReference type="Pfam" id="PF00664">
    <property type="entry name" value="ABC_membrane"/>
    <property type="match status" value="1"/>
</dbReference>
<keyword evidence="3" id="KW-0547">Nucleotide-binding</keyword>
<gene>
    <name evidence="10" type="ORF">AEL95_05935</name>
</gene>
<dbReference type="InterPro" id="IPR017871">
    <property type="entry name" value="ABC_transporter-like_CS"/>
</dbReference>
<dbReference type="AlphaFoldDB" id="A0A109DE37"/>
<dbReference type="InterPro" id="IPR011527">
    <property type="entry name" value="ABC1_TM_dom"/>
</dbReference>
<evidence type="ECO:0000256" key="2">
    <source>
        <dbReference type="ARBA" id="ARBA00022692"/>
    </source>
</evidence>
<feature type="transmembrane region" description="Helical" evidence="7">
    <location>
        <begin position="252"/>
        <end position="279"/>
    </location>
</feature>
<dbReference type="InterPro" id="IPR039421">
    <property type="entry name" value="Type_1_exporter"/>
</dbReference>
<dbReference type="GO" id="GO:0005524">
    <property type="term" value="F:ATP binding"/>
    <property type="evidence" value="ECO:0007669"/>
    <property type="project" value="UniProtKB-KW"/>
</dbReference>
<evidence type="ECO:0000313" key="11">
    <source>
        <dbReference type="Proteomes" id="UP000067598"/>
    </source>
</evidence>
<protein>
    <submittedName>
        <fullName evidence="10">Multidrug ABC transporter ATP-binding protein</fullName>
    </submittedName>
</protein>
<keyword evidence="5 7" id="KW-1133">Transmembrane helix</keyword>
<organism evidence="10 11">
    <name type="scientific">Lactobacillus crispatus</name>
    <dbReference type="NCBI Taxonomy" id="47770"/>
    <lineage>
        <taxon>Bacteria</taxon>
        <taxon>Bacillati</taxon>
        <taxon>Bacillota</taxon>
        <taxon>Bacilli</taxon>
        <taxon>Lactobacillales</taxon>
        <taxon>Lactobacillaceae</taxon>
        <taxon>Lactobacillus</taxon>
    </lineage>
</organism>
<reference evidence="10 11" key="1">
    <citation type="journal article" date="2016" name="Microbiology (Mosc.)">
        <title>Comparison of Lactobacillus crispatus isolates from Lactobacillus-dominated vaginal microbiomes with isolates from microbiomes containing bacterial vaginosis-associated bacteria.</title>
        <authorList>
            <person name="Abdelmaksoud A.A."/>
            <person name="Koparde V.N."/>
            <person name="Sheth N.U."/>
            <person name="Serrano M.G."/>
            <person name="Glascock A.L."/>
            <person name="Fettweis J.M."/>
            <person name="Strauss Iii J.F."/>
            <person name="Buck G.A."/>
            <person name="Jefferson K.K."/>
        </authorList>
    </citation>
    <scope>NUCLEOTIDE SEQUENCE [LARGE SCALE GENOMIC DNA]</scope>
    <source>
        <strain evidence="10 11">VMC3</strain>
    </source>
</reference>
<dbReference type="SMART" id="SM00382">
    <property type="entry name" value="AAA"/>
    <property type="match status" value="1"/>
</dbReference>
<evidence type="ECO:0000259" key="9">
    <source>
        <dbReference type="PROSITE" id="PS50929"/>
    </source>
</evidence>
<evidence type="ECO:0000256" key="3">
    <source>
        <dbReference type="ARBA" id="ARBA00022741"/>
    </source>
</evidence>
<dbReference type="Pfam" id="PF00005">
    <property type="entry name" value="ABC_tran"/>
    <property type="match status" value="1"/>
</dbReference>
<dbReference type="Gene3D" id="1.20.1560.10">
    <property type="entry name" value="ABC transporter type 1, transmembrane domain"/>
    <property type="match status" value="1"/>
</dbReference>
<dbReference type="SUPFAM" id="SSF90123">
    <property type="entry name" value="ABC transporter transmembrane region"/>
    <property type="match status" value="1"/>
</dbReference>
<comment type="subcellular location">
    <subcellularLocation>
        <location evidence="1">Cell membrane</location>
        <topology evidence="1">Multi-pass membrane protein</topology>
    </subcellularLocation>
</comment>
<dbReference type="Proteomes" id="UP000067598">
    <property type="component" value="Unassembled WGS sequence"/>
</dbReference>
<feature type="transmembrane region" description="Helical" evidence="7">
    <location>
        <begin position="143"/>
        <end position="170"/>
    </location>
</feature>
<evidence type="ECO:0000256" key="5">
    <source>
        <dbReference type="ARBA" id="ARBA00022989"/>
    </source>
</evidence>
<evidence type="ECO:0000256" key="4">
    <source>
        <dbReference type="ARBA" id="ARBA00022840"/>
    </source>
</evidence>
<dbReference type="GO" id="GO:0034040">
    <property type="term" value="F:ATPase-coupled lipid transmembrane transporter activity"/>
    <property type="evidence" value="ECO:0007669"/>
    <property type="project" value="TreeGrafter"/>
</dbReference>
<dbReference type="PROSITE" id="PS50929">
    <property type="entry name" value="ABC_TM1F"/>
    <property type="match status" value="1"/>
</dbReference>
<sequence length="534" mass="59887">MIRVSISSFFKKLIAKNKLLFLAMVITSAFASLDGVISPYVIGKITNTLSQKHFSEIPKILLLYLLMMLFLNVSFYLWQFCWGKITKSSNELLRSTAFNNFIASPSEKKITNTLNFINVNVKQIENQCIDSTIMLVYCVEQAIVSLVYILSINGIAAMVFLVCGLIPSVIPRLTRNWVQTGTKKWNSSYENYNQKTSDAVHGFDTIRHANGDNRFKIFVQKALMGEEKKYFLMNFRRNTSNFLAQVSYSLSMVISLAVGTFFVINGQILVGGLISLFLASDRLTSPIISIVNIANQLTSVSPLLKNKALQKSKKQEFNNLDFTKLPNQEKIIFDHCNLGYSNKAILKNINLTVSKGNKVLIIGRSGIGKSTLFKTLLNEIPLLKGKILVDNSLNQANFYTNFGIVSQDTYIFAESLRFNLTLGKDFPTQQVINVLKTVKLSYLANEKSLDMQIGEKGLSLSGGEKRKLEIARALLNQKSILLVDEGLSGLDEESNKQIFALLQSLPQTVIEIEHAVSPEEKNQFDQIIDLGAQY</sequence>
<evidence type="ECO:0000256" key="1">
    <source>
        <dbReference type="ARBA" id="ARBA00004651"/>
    </source>
</evidence>
<dbReference type="Gene3D" id="3.40.50.300">
    <property type="entry name" value="P-loop containing nucleotide triphosphate hydrolases"/>
    <property type="match status" value="1"/>
</dbReference>
<feature type="domain" description="ABC transmembrane type-1" evidence="9">
    <location>
        <begin position="22"/>
        <end position="299"/>
    </location>
</feature>
<evidence type="ECO:0000259" key="8">
    <source>
        <dbReference type="PROSITE" id="PS50893"/>
    </source>
</evidence>
<keyword evidence="4 10" id="KW-0067">ATP-binding</keyword>
<dbReference type="EMBL" id="LJGP01000019">
    <property type="protein sequence ID" value="KWU03767.1"/>
    <property type="molecule type" value="Genomic_DNA"/>
</dbReference>
<name>A0A109DE37_9LACO</name>
<proteinExistence type="predicted"/>
<keyword evidence="6 7" id="KW-0472">Membrane</keyword>
<dbReference type="PANTHER" id="PTHR24221">
    <property type="entry name" value="ATP-BINDING CASSETTE SUB-FAMILY B"/>
    <property type="match status" value="1"/>
</dbReference>
<feature type="transmembrane region" description="Helical" evidence="7">
    <location>
        <begin position="61"/>
        <end position="78"/>
    </location>
</feature>
<dbReference type="GO" id="GO:0005886">
    <property type="term" value="C:plasma membrane"/>
    <property type="evidence" value="ECO:0007669"/>
    <property type="project" value="UniProtKB-SubCell"/>
</dbReference>
<evidence type="ECO:0000256" key="7">
    <source>
        <dbReference type="SAM" id="Phobius"/>
    </source>
</evidence>
<dbReference type="RefSeq" id="WP_060462129.1">
    <property type="nucleotide sequence ID" value="NZ_AP025162.1"/>
</dbReference>